<dbReference type="InterPro" id="IPR018076">
    <property type="entry name" value="T2SS_GspF_dom"/>
</dbReference>
<protein>
    <submittedName>
        <fullName evidence="10">Type II secretion system F family protein</fullName>
    </submittedName>
</protein>
<dbReference type="PANTHER" id="PTHR30012">
    <property type="entry name" value="GENERAL SECRETION PATHWAY PROTEIN"/>
    <property type="match status" value="1"/>
</dbReference>
<keyword evidence="5 8" id="KW-1133">Transmembrane helix</keyword>
<keyword evidence="6 8" id="KW-0472">Membrane</keyword>
<feature type="transmembrane region" description="Helical" evidence="8">
    <location>
        <begin position="143"/>
        <end position="166"/>
    </location>
</feature>
<evidence type="ECO:0000256" key="3">
    <source>
        <dbReference type="ARBA" id="ARBA00022475"/>
    </source>
</evidence>
<evidence type="ECO:0000256" key="8">
    <source>
        <dbReference type="SAM" id="Phobius"/>
    </source>
</evidence>
<keyword evidence="11" id="KW-1185">Reference proteome</keyword>
<proteinExistence type="inferred from homology"/>
<organism evidence="10 11">
    <name type="scientific">Flagellimonas algicola</name>
    <dbReference type="NCBI Taxonomy" id="2583815"/>
    <lineage>
        <taxon>Bacteria</taxon>
        <taxon>Pseudomonadati</taxon>
        <taxon>Bacteroidota</taxon>
        <taxon>Flavobacteriia</taxon>
        <taxon>Flavobacteriales</taxon>
        <taxon>Flavobacteriaceae</taxon>
        <taxon>Flagellimonas</taxon>
    </lineage>
</organism>
<evidence type="ECO:0000256" key="5">
    <source>
        <dbReference type="ARBA" id="ARBA00022989"/>
    </source>
</evidence>
<feature type="domain" description="Type II secretion system protein GspF" evidence="9">
    <location>
        <begin position="45"/>
        <end position="167"/>
    </location>
</feature>
<keyword evidence="4 8" id="KW-0812">Transmembrane</keyword>
<evidence type="ECO:0000313" key="10">
    <source>
        <dbReference type="EMBL" id="TMU55650.1"/>
    </source>
</evidence>
<dbReference type="InterPro" id="IPR003004">
    <property type="entry name" value="GspF/PilC"/>
</dbReference>
<evidence type="ECO:0000256" key="6">
    <source>
        <dbReference type="ARBA" id="ARBA00023136"/>
    </source>
</evidence>
<comment type="similarity">
    <text evidence="2">Belongs to the GSP F family.</text>
</comment>
<feature type="region of interest" description="Disordered" evidence="7">
    <location>
        <begin position="1"/>
        <end position="20"/>
    </location>
</feature>
<dbReference type="EMBL" id="VCNI01000002">
    <property type="protein sequence ID" value="TMU55650.1"/>
    <property type="molecule type" value="Genomic_DNA"/>
</dbReference>
<evidence type="ECO:0000256" key="1">
    <source>
        <dbReference type="ARBA" id="ARBA00004651"/>
    </source>
</evidence>
<sequence length="379" mass="43573">MGFKLEHTMNTEAPKTSKTDGLEQLLKKEISLFGYMFNSKKKESFYSELAVLLKAGIHLREALDLIKENQKKEKFQHFYSQMLNELDAGHSFSEILESRKEFTEYEHYSIKIGEESGNLGKITQELGNYFAQKNEQRRNLLNALTYPMIILATAILVVVFMLRMVVPMFEDIFKQNGVELPTITVWIISASNFIKDYGLLIIFAVLGFLIFRKPLLKNPKIKRRRDFLLLRVPFVGEFVKTVYMSQFAQTTALLTSSKVPMLNSIQMVKKMITFTPLQEALGSMENKIMKGISLHESIRGNRLFDNRMSSLVKVAEETNQTEYIFDKLSQQYAREVQQKSKMLSTIMEPLIIVVVGFFVGVILVSMYLPMFRLSSVLGG</sequence>
<feature type="transmembrane region" description="Helical" evidence="8">
    <location>
        <begin position="349"/>
        <end position="368"/>
    </location>
</feature>
<evidence type="ECO:0000313" key="11">
    <source>
        <dbReference type="Proteomes" id="UP000751614"/>
    </source>
</evidence>
<evidence type="ECO:0000256" key="7">
    <source>
        <dbReference type="SAM" id="MobiDB-lite"/>
    </source>
</evidence>
<reference evidence="10 11" key="1">
    <citation type="submission" date="2019-05" db="EMBL/GenBank/DDBJ databases">
        <title>Flagellimonas sp. AsT0115, sp. nov., isolated from a marine red algae, Asparagopsis taxiformis.</title>
        <authorList>
            <person name="Kim J."/>
            <person name="Jeong S.E."/>
            <person name="Jeon C.O."/>
        </authorList>
    </citation>
    <scope>NUCLEOTIDE SEQUENCE [LARGE SCALE GENOMIC DNA]</scope>
    <source>
        <strain evidence="10 11">AsT0115</strain>
    </source>
</reference>
<feature type="domain" description="Type II secretion system protein GspF" evidence="9">
    <location>
        <begin position="247"/>
        <end position="369"/>
    </location>
</feature>
<dbReference type="Proteomes" id="UP000751614">
    <property type="component" value="Unassembled WGS sequence"/>
</dbReference>
<gene>
    <name evidence="10" type="ORF">FGG15_15910</name>
</gene>
<dbReference type="Pfam" id="PF00482">
    <property type="entry name" value="T2SSF"/>
    <property type="match status" value="2"/>
</dbReference>
<accession>A0ABY2WLZ2</accession>
<evidence type="ECO:0000256" key="2">
    <source>
        <dbReference type="ARBA" id="ARBA00005745"/>
    </source>
</evidence>
<dbReference type="InterPro" id="IPR042094">
    <property type="entry name" value="T2SS_GspF_sf"/>
</dbReference>
<comment type="caution">
    <text evidence="10">The sequence shown here is derived from an EMBL/GenBank/DDBJ whole genome shotgun (WGS) entry which is preliminary data.</text>
</comment>
<keyword evidence="3" id="KW-1003">Cell membrane</keyword>
<evidence type="ECO:0000256" key="4">
    <source>
        <dbReference type="ARBA" id="ARBA00022692"/>
    </source>
</evidence>
<feature type="transmembrane region" description="Helical" evidence="8">
    <location>
        <begin position="197"/>
        <end position="215"/>
    </location>
</feature>
<dbReference type="RefSeq" id="WP_138838016.1">
    <property type="nucleotide sequence ID" value="NZ_VCNI01000002.1"/>
</dbReference>
<evidence type="ECO:0000259" key="9">
    <source>
        <dbReference type="Pfam" id="PF00482"/>
    </source>
</evidence>
<comment type="subcellular location">
    <subcellularLocation>
        <location evidence="1">Cell membrane</location>
        <topology evidence="1">Multi-pass membrane protein</topology>
    </subcellularLocation>
</comment>
<name>A0ABY2WLZ2_9FLAO</name>
<dbReference type="Gene3D" id="1.20.81.30">
    <property type="entry name" value="Type II secretion system (T2SS), domain F"/>
    <property type="match status" value="2"/>
</dbReference>
<dbReference type="PANTHER" id="PTHR30012:SF0">
    <property type="entry name" value="TYPE II SECRETION SYSTEM PROTEIN F-RELATED"/>
    <property type="match status" value="1"/>
</dbReference>